<sequence length="94" mass="10407">MFGAQLTEQPSPSSPQLVFFSYSCAWKSSLETFLNPPRLSLLFPVLEATARHSSEVQVIYQREQRQGAQDLSPGDNSLGTTMVAFSLAMNPQLK</sequence>
<organism evidence="1 2">
    <name type="scientific">Portunus trituberculatus</name>
    <name type="common">Swimming crab</name>
    <name type="synonym">Neptunus trituberculatus</name>
    <dbReference type="NCBI Taxonomy" id="210409"/>
    <lineage>
        <taxon>Eukaryota</taxon>
        <taxon>Metazoa</taxon>
        <taxon>Ecdysozoa</taxon>
        <taxon>Arthropoda</taxon>
        <taxon>Crustacea</taxon>
        <taxon>Multicrustacea</taxon>
        <taxon>Malacostraca</taxon>
        <taxon>Eumalacostraca</taxon>
        <taxon>Eucarida</taxon>
        <taxon>Decapoda</taxon>
        <taxon>Pleocyemata</taxon>
        <taxon>Brachyura</taxon>
        <taxon>Eubrachyura</taxon>
        <taxon>Portunoidea</taxon>
        <taxon>Portunidae</taxon>
        <taxon>Portuninae</taxon>
        <taxon>Portunus</taxon>
    </lineage>
</organism>
<proteinExistence type="predicted"/>
<name>A0A5B7G569_PORTR</name>
<dbReference type="AlphaFoldDB" id="A0A5B7G569"/>
<dbReference type="Proteomes" id="UP000324222">
    <property type="component" value="Unassembled WGS sequence"/>
</dbReference>
<comment type="caution">
    <text evidence="1">The sequence shown here is derived from an EMBL/GenBank/DDBJ whole genome shotgun (WGS) entry which is preliminary data.</text>
</comment>
<evidence type="ECO:0000313" key="2">
    <source>
        <dbReference type="Proteomes" id="UP000324222"/>
    </source>
</evidence>
<keyword evidence="2" id="KW-1185">Reference proteome</keyword>
<reference evidence="1 2" key="1">
    <citation type="submission" date="2019-05" db="EMBL/GenBank/DDBJ databases">
        <title>Another draft genome of Portunus trituberculatus and its Hox gene families provides insights of decapod evolution.</title>
        <authorList>
            <person name="Jeong J.-H."/>
            <person name="Song I."/>
            <person name="Kim S."/>
            <person name="Choi T."/>
            <person name="Kim D."/>
            <person name="Ryu S."/>
            <person name="Kim W."/>
        </authorList>
    </citation>
    <scope>NUCLEOTIDE SEQUENCE [LARGE SCALE GENOMIC DNA]</scope>
    <source>
        <tissue evidence="1">Muscle</tissue>
    </source>
</reference>
<dbReference type="EMBL" id="VSRR010013092">
    <property type="protein sequence ID" value="MPC55350.1"/>
    <property type="molecule type" value="Genomic_DNA"/>
</dbReference>
<protein>
    <submittedName>
        <fullName evidence="1">Uncharacterized protein</fullName>
    </submittedName>
</protein>
<accession>A0A5B7G569</accession>
<evidence type="ECO:0000313" key="1">
    <source>
        <dbReference type="EMBL" id="MPC55350.1"/>
    </source>
</evidence>
<gene>
    <name evidence="1" type="ORF">E2C01_049283</name>
</gene>